<comment type="caution">
    <text evidence="1">The sequence shown here is derived from an EMBL/GenBank/DDBJ whole genome shotgun (WGS) entry which is preliminary data.</text>
</comment>
<organism evidence="1 2">
    <name type="scientific">Candidatus Buchananbacteria bacterium RIFCSPHIGHO2_01_FULL_39_8</name>
    <dbReference type="NCBI Taxonomy" id="1797533"/>
    <lineage>
        <taxon>Bacteria</taxon>
        <taxon>Candidatus Buchananiibacteriota</taxon>
    </lineage>
</organism>
<protein>
    <submittedName>
        <fullName evidence="1">Uncharacterized protein</fullName>
    </submittedName>
</protein>
<accession>A0A1G1Y0H7</accession>
<evidence type="ECO:0000313" key="1">
    <source>
        <dbReference type="EMBL" id="OGY45863.1"/>
    </source>
</evidence>
<name>A0A1G1Y0H7_9BACT</name>
<sequence>MCGGEEVIADILVGDKKITVEEVVKLLIDRTGRAISDKSVVTASVCDANRNYHFDRLVDNHDFVVTLELWQQRFGQKPGMNAKEFLERIVALKAKIAEDRRIRNLVGPDAAPYFPIILPQIPRQKTEGNEKAEAKQPDYGRLLEQLLLPAVEASYLAAFPERQFVNYRKGELEGQVTIVEERHAKLYADLANGPIVGILFPAALHGFSPFAQRQMVNLMPQGISLAGPIEIGVGEVLYPQHLSRDNNTPVKDCSAVQWQDPSFSLHFSAYDGKLRFAYRYYLGHTDGDFSGAFFVRG</sequence>
<reference evidence="1 2" key="1">
    <citation type="journal article" date="2016" name="Nat. Commun.">
        <title>Thousands of microbial genomes shed light on interconnected biogeochemical processes in an aquifer system.</title>
        <authorList>
            <person name="Anantharaman K."/>
            <person name="Brown C.T."/>
            <person name="Hug L.A."/>
            <person name="Sharon I."/>
            <person name="Castelle C.J."/>
            <person name="Probst A.J."/>
            <person name="Thomas B.C."/>
            <person name="Singh A."/>
            <person name="Wilkins M.J."/>
            <person name="Karaoz U."/>
            <person name="Brodie E.L."/>
            <person name="Williams K.H."/>
            <person name="Hubbard S.S."/>
            <person name="Banfield J.F."/>
        </authorList>
    </citation>
    <scope>NUCLEOTIDE SEQUENCE [LARGE SCALE GENOMIC DNA]</scope>
</reference>
<dbReference type="Proteomes" id="UP000176241">
    <property type="component" value="Unassembled WGS sequence"/>
</dbReference>
<dbReference type="AlphaFoldDB" id="A0A1G1Y0H7"/>
<evidence type="ECO:0000313" key="2">
    <source>
        <dbReference type="Proteomes" id="UP000176241"/>
    </source>
</evidence>
<proteinExistence type="predicted"/>
<dbReference type="EMBL" id="MHIC01000008">
    <property type="protein sequence ID" value="OGY45863.1"/>
    <property type="molecule type" value="Genomic_DNA"/>
</dbReference>
<gene>
    <name evidence="1" type="ORF">A2731_01950</name>
</gene>